<dbReference type="EMBL" id="BTGU01000136">
    <property type="protein sequence ID" value="GMN62827.1"/>
    <property type="molecule type" value="Genomic_DNA"/>
</dbReference>
<name>A0AA88J615_FICCA</name>
<dbReference type="AlphaFoldDB" id="A0AA88J615"/>
<evidence type="ECO:0000313" key="2">
    <source>
        <dbReference type="Proteomes" id="UP001187192"/>
    </source>
</evidence>
<reference evidence="1" key="1">
    <citation type="submission" date="2023-07" db="EMBL/GenBank/DDBJ databases">
        <title>draft genome sequence of fig (Ficus carica).</title>
        <authorList>
            <person name="Takahashi T."/>
            <person name="Nishimura K."/>
        </authorList>
    </citation>
    <scope>NUCLEOTIDE SEQUENCE</scope>
</reference>
<comment type="caution">
    <text evidence="1">The sequence shown here is derived from an EMBL/GenBank/DDBJ whole genome shotgun (WGS) entry which is preliminary data.</text>
</comment>
<dbReference type="Proteomes" id="UP001187192">
    <property type="component" value="Unassembled WGS sequence"/>
</dbReference>
<evidence type="ECO:0000313" key="1">
    <source>
        <dbReference type="EMBL" id="GMN62827.1"/>
    </source>
</evidence>
<sequence>MSNVSSSTLQDAYGIYVNMSGTQLRHIFLDFPSKLFIFIPSVEQVGSVSAMVVFAESRKSRAVIRLPFGVKSFFLEQVDINFMSSSRSSRSQGSKTGQYFSEMEHFSPVDEKKLHCLRLELIPAHSNATVSLQCCVQTLPSVAWSFLACSLIMQWIRPPLTTIFPSQYFLMV</sequence>
<accession>A0AA88J615</accession>
<organism evidence="1 2">
    <name type="scientific">Ficus carica</name>
    <name type="common">Common fig</name>
    <dbReference type="NCBI Taxonomy" id="3494"/>
    <lineage>
        <taxon>Eukaryota</taxon>
        <taxon>Viridiplantae</taxon>
        <taxon>Streptophyta</taxon>
        <taxon>Embryophyta</taxon>
        <taxon>Tracheophyta</taxon>
        <taxon>Spermatophyta</taxon>
        <taxon>Magnoliopsida</taxon>
        <taxon>eudicotyledons</taxon>
        <taxon>Gunneridae</taxon>
        <taxon>Pentapetalae</taxon>
        <taxon>rosids</taxon>
        <taxon>fabids</taxon>
        <taxon>Rosales</taxon>
        <taxon>Moraceae</taxon>
        <taxon>Ficeae</taxon>
        <taxon>Ficus</taxon>
    </lineage>
</organism>
<gene>
    <name evidence="1" type="ORF">TIFTF001_031901</name>
</gene>
<protein>
    <submittedName>
        <fullName evidence="1">Uncharacterized protein</fullName>
    </submittedName>
</protein>
<keyword evidence="2" id="KW-1185">Reference proteome</keyword>
<proteinExistence type="predicted"/>